<evidence type="ECO:0000256" key="5">
    <source>
        <dbReference type="HAMAP-Rule" id="MF_00299"/>
    </source>
</evidence>
<dbReference type="PANTHER" id="PTHR12684:SF2">
    <property type="entry name" value="TRNA 2'-PHOSPHOTRANSFERASE 1"/>
    <property type="match status" value="1"/>
</dbReference>
<evidence type="ECO:0000256" key="3">
    <source>
        <dbReference type="ARBA" id="ARBA00023027"/>
    </source>
</evidence>
<keyword evidence="7" id="KW-1185">Reference proteome</keyword>
<dbReference type="Proteomes" id="UP001217838">
    <property type="component" value="Unassembled WGS sequence"/>
</dbReference>
<dbReference type="NCBIfam" id="NF002014">
    <property type="entry name" value="PRK00819.1-4"/>
    <property type="match status" value="1"/>
</dbReference>
<dbReference type="PANTHER" id="PTHR12684">
    <property type="entry name" value="PUTATIVE PHOSPHOTRANSFERASE"/>
    <property type="match status" value="1"/>
</dbReference>
<dbReference type="RefSeq" id="WP_271995263.1">
    <property type="nucleotide sequence ID" value="NZ_JAQNDN010000001.1"/>
</dbReference>
<sequence>MDTEKRVRISKFLALHLRHDPAGLGLELEPGGWVAVEALLAACARKRRPISRAELEEVVRTSDKQRFAFDAAKTKIRANQGHSVDVDLQLTAAEPPPILYHGTGEGSLAAILRDGLSKMQRHHVHLSADAVTAHKVGARHGRPAVLRVDAAAMAAAGIVFYRAANGVWLVEHVPPHYLSGP</sequence>
<keyword evidence="2 5" id="KW-0808">Transferase</keyword>
<dbReference type="EC" id="2.7.1.-" evidence="5"/>
<dbReference type="EMBL" id="JAQNDN010000001">
    <property type="protein sequence ID" value="MDC0667285.1"/>
    <property type="molecule type" value="Genomic_DNA"/>
</dbReference>
<evidence type="ECO:0000256" key="2">
    <source>
        <dbReference type="ARBA" id="ARBA00022679"/>
    </source>
</evidence>
<proteinExistence type="inferred from homology"/>
<comment type="similarity">
    <text evidence="1 5">Belongs to the KptA/TPT1 family.</text>
</comment>
<gene>
    <name evidence="5" type="primary">kptA</name>
    <name evidence="6" type="ORF">POL58_06030</name>
</gene>
<evidence type="ECO:0000256" key="1">
    <source>
        <dbReference type="ARBA" id="ARBA00009836"/>
    </source>
</evidence>
<dbReference type="InterPro" id="IPR042081">
    <property type="entry name" value="RNA_2'-PTrans_C"/>
</dbReference>
<dbReference type="GO" id="GO:0016740">
    <property type="term" value="F:transferase activity"/>
    <property type="evidence" value="ECO:0007669"/>
    <property type="project" value="UniProtKB-KW"/>
</dbReference>
<dbReference type="InterPro" id="IPR002745">
    <property type="entry name" value="Ptrans_KptA/Tpt1"/>
</dbReference>
<organism evidence="6 7">
    <name type="scientific">Nannocystis radixulma</name>
    <dbReference type="NCBI Taxonomy" id="2995305"/>
    <lineage>
        <taxon>Bacteria</taxon>
        <taxon>Pseudomonadati</taxon>
        <taxon>Myxococcota</taxon>
        <taxon>Polyangia</taxon>
        <taxon>Nannocystales</taxon>
        <taxon>Nannocystaceae</taxon>
        <taxon>Nannocystis</taxon>
    </lineage>
</organism>
<dbReference type="Gene3D" id="1.10.10.970">
    <property type="entry name" value="RNA 2'-phosphotransferase, Tpt1/KptA family, N-terminal domain"/>
    <property type="match status" value="1"/>
</dbReference>
<dbReference type="InterPro" id="IPR022928">
    <property type="entry name" value="RNA_2'-PTrans_KptA"/>
</dbReference>
<dbReference type="Pfam" id="PF01885">
    <property type="entry name" value="PTS_2-RNA"/>
    <property type="match status" value="1"/>
</dbReference>
<comment type="caution">
    <text evidence="6">The sequence shown here is derived from an EMBL/GenBank/DDBJ whole genome shotgun (WGS) entry which is preliminary data.</text>
</comment>
<accession>A0ABT5B0S5</accession>
<comment type="function">
    <text evidence="4 5">Removes the 2'-phosphate from RNA via an intermediate in which the phosphate is ADP-ribosylated by NAD followed by a presumed transesterification to release the RNA and generate ADP-ribose 1''-2''-cyclic phosphate (APPR&gt;P). May function as an ADP-ribosylase.</text>
</comment>
<dbReference type="InterPro" id="IPR042080">
    <property type="entry name" value="RNA_2'-PTrans_N"/>
</dbReference>
<dbReference type="HAMAP" id="MF_00299">
    <property type="entry name" value="KptA"/>
    <property type="match status" value="1"/>
</dbReference>
<evidence type="ECO:0000313" key="7">
    <source>
        <dbReference type="Proteomes" id="UP001217838"/>
    </source>
</evidence>
<evidence type="ECO:0000256" key="4">
    <source>
        <dbReference type="ARBA" id="ARBA00025212"/>
    </source>
</evidence>
<evidence type="ECO:0000313" key="6">
    <source>
        <dbReference type="EMBL" id="MDC0667285.1"/>
    </source>
</evidence>
<reference evidence="6 7" key="1">
    <citation type="submission" date="2022-11" db="EMBL/GenBank/DDBJ databases">
        <title>Minimal conservation of predation-associated metabolite biosynthetic gene clusters underscores biosynthetic potential of Myxococcota including descriptions for ten novel species: Archangium lansinium sp. nov., Myxococcus landrumus sp. nov., Nannocystis bai.</title>
        <authorList>
            <person name="Ahearne A."/>
            <person name="Stevens C."/>
            <person name="Dowd S."/>
        </authorList>
    </citation>
    <scope>NUCLEOTIDE SEQUENCE [LARGE SCALE GENOMIC DNA]</scope>
    <source>
        <strain evidence="6 7">NCELM</strain>
    </source>
</reference>
<protein>
    <recommendedName>
        <fullName evidence="5">Probable RNA 2'-phosphotransferase</fullName>
        <ecNumber evidence="5">2.7.1.-</ecNumber>
    </recommendedName>
</protein>
<dbReference type="SUPFAM" id="SSF56399">
    <property type="entry name" value="ADP-ribosylation"/>
    <property type="match status" value="1"/>
</dbReference>
<name>A0ABT5B0S5_9BACT</name>
<dbReference type="Gene3D" id="3.20.170.30">
    <property type="match status" value="1"/>
</dbReference>
<keyword evidence="3 5" id="KW-0520">NAD</keyword>